<evidence type="ECO:0000313" key="1">
    <source>
        <dbReference type="EMBL" id="MBD2767985.1"/>
    </source>
</evidence>
<evidence type="ECO:0000313" key="2">
    <source>
        <dbReference type="Proteomes" id="UP000612233"/>
    </source>
</evidence>
<dbReference type="Proteomes" id="UP000612233">
    <property type="component" value="Unassembled WGS sequence"/>
</dbReference>
<sequence length="120" mass="14478">MLFFSWNAYKVIAQEITSTSPDRRKWIGMHVMSHYDVKHIYELFNKFLHFKYCLLAFEMSRKIFEDLQIYDSDLEIDEDISINYLQGFNTEEELYKLCDQLAVAPEMFVPPWRCNYPLAE</sequence>
<reference evidence="1" key="1">
    <citation type="submission" date="2020-09" db="EMBL/GenBank/DDBJ databases">
        <authorList>
            <person name="Kim M.K."/>
        </authorList>
    </citation>
    <scope>NUCLEOTIDE SEQUENCE</scope>
    <source>
        <strain evidence="1">BT664</strain>
    </source>
</reference>
<gene>
    <name evidence="1" type="ORF">IC235_08775</name>
</gene>
<dbReference type="EMBL" id="JACXAD010000008">
    <property type="protein sequence ID" value="MBD2767985.1"/>
    <property type="molecule type" value="Genomic_DNA"/>
</dbReference>
<protein>
    <submittedName>
        <fullName evidence="1">Uncharacterized protein</fullName>
    </submittedName>
</protein>
<dbReference type="RefSeq" id="WP_191004804.1">
    <property type="nucleotide sequence ID" value="NZ_JACXAD010000008.1"/>
</dbReference>
<comment type="caution">
    <text evidence="1">The sequence shown here is derived from an EMBL/GenBank/DDBJ whole genome shotgun (WGS) entry which is preliminary data.</text>
</comment>
<dbReference type="AlphaFoldDB" id="A0A927BCY0"/>
<name>A0A927BCY0_9BACT</name>
<keyword evidence="2" id="KW-1185">Reference proteome</keyword>
<accession>A0A927BCY0</accession>
<proteinExistence type="predicted"/>
<organism evidence="1 2">
    <name type="scientific">Hymenobacter montanus</name>
    <dbReference type="NCBI Taxonomy" id="2771359"/>
    <lineage>
        <taxon>Bacteria</taxon>
        <taxon>Pseudomonadati</taxon>
        <taxon>Bacteroidota</taxon>
        <taxon>Cytophagia</taxon>
        <taxon>Cytophagales</taxon>
        <taxon>Hymenobacteraceae</taxon>
        <taxon>Hymenobacter</taxon>
    </lineage>
</organism>